<dbReference type="SUPFAM" id="SSF54373">
    <property type="entry name" value="FAD-linked reductases, C-terminal domain"/>
    <property type="match status" value="1"/>
</dbReference>
<dbReference type="RefSeq" id="WP_015651368.1">
    <property type="nucleotide sequence ID" value="NC_020506.1"/>
</dbReference>
<dbReference type="PANTHER" id="PTHR10961:SF7">
    <property type="entry name" value="FAD DEPENDENT OXIDOREDUCTASE DOMAIN-CONTAINING PROTEIN"/>
    <property type="match status" value="1"/>
</dbReference>
<dbReference type="EMBL" id="CP004354">
    <property type="protein sequence ID" value="AGG66937.1"/>
    <property type="molecule type" value="Genomic_DNA"/>
</dbReference>
<evidence type="ECO:0000256" key="2">
    <source>
        <dbReference type="ARBA" id="ARBA00022630"/>
    </source>
</evidence>
<dbReference type="OrthoDB" id="9806452at2"/>
<dbReference type="STRING" id="1121353.H924_07475"/>
<name>M1UUI2_9CORY</name>
<sequence length="380" mass="42149">MKVAVIGLGATGSMALWHLSKIPGVEAIGFEQFGIAHGYGAFTGESRLFRMAYHEGSTYVPLLKRAKDLWSEISETSGRELFHNFGVLSTGKEDEAPFQRLVESVERYDLPHERLTAAEMRQRYPGLDFRDEEAGIVDKQGGALRPELAVLSAIEEARANGAEIREHQKITNIEDKGDHVLIQAGEEVTQVDRVIVTTGAWTGELLPQVAPLLEVRRLALTWFLPYKLEDFQPENLPCFIRDRDGFHVFGAPCVDGYSIKISGLDDWGVPLGAHVEDEDLRLDREAISEFGRKTHDLFPGVNPEPNRFSVHYDTYTANKAPLIDAIDNVVVLTGGSGHAFKLSPAYGELAAHLAVGQTSPLYSEDFRISSHQNIKEEVVL</sequence>
<dbReference type="PATRIC" id="fig|1121353.3.peg.1524"/>
<comment type="cofactor">
    <cofactor evidence="1">
        <name>FAD</name>
        <dbReference type="ChEBI" id="CHEBI:57692"/>
    </cofactor>
</comment>
<dbReference type="Gene3D" id="3.50.50.60">
    <property type="entry name" value="FAD/NAD(P)-binding domain"/>
    <property type="match status" value="1"/>
</dbReference>
<keyword evidence="4" id="KW-0560">Oxidoreductase</keyword>
<evidence type="ECO:0000256" key="3">
    <source>
        <dbReference type="ARBA" id="ARBA00022827"/>
    </source>
</evidence>
<dbReference type="Pfam" id="PF01266">
    <property type="entry name" value="DAO"/>
    <property type="match status" value="1"/>
</dbReference>
<evidence type="ECO:0000256" key="1">
    <source>
        <dbReference type="ARBA" id="ARBA00001974"/>
    </source>
</evidence>
<dbReference type="InterPro" id="IPR036188">
    <property type="entry name" value="FAD/NAD-bd_sf"/>
</dbReference>
<reference evidence="6 7" key="1">
    <citation type="submission" date="2013-02" db="EMBL/GenBank/DDBJ databases">
        <title>The complete genome sequence of Corynebacterium callunae DSM 20147.</title>
        <authorList>
            <person name="Ruckert C."/>
            <person name="Albersmeier A."/>
            <person name="Kalinowski J."/>
        </authorList>
    </citation>
    <scope>NUCLEOTIDE SEQUENCE [LARGE SCALE GENOMIC DNA]</scope>
    <source>
        <strain evidence="6 7">DSM 20147</strain>
    </source>
</reference>
<dbReference type="InterPro" id="IPR006076">
    <property type="entry name" value="FAD-dep_OxRdtase"/>
</dbReference>
<dbReference type="GO" id="GO:0050660">
    <property type="term" value="F:flavin adenine dinucleotide binding"/>
    <property type="evidence" value="ECO:0007669"/>
    <property type="project" value="InterPro"/>
</dbReference>
<dbReference type="HOGENOM" id="CLU_007884_2_1_11"/>
<dbReference type="SUPFAM" id="SSF51905">
    <property type="entry name" value="FAD/NAD(P)-binding domain"/>
    <property type="match status" value="1"/>
</dbReference>
<dbReference type="AlphaFoldDB" id="M1UUI2"/>
<dbReference type="Proteomes" id="UP000011760">
    <property type="component" value="Chromosome"/>
</dbReference>
<evidence type="ECO:0000256" key="4">
    <source>
        <dbReference type="ARBA" id="ARBA00023002"/>
    </source>
</evidence>
<dbReference type="PANTHER" id="PTHR10961">
    <property type="entry name" value="PEROXISOMAL SARCOSINE OXIDASE"/>
    <property type="match status" value="1"/>
</dbReference>
<proteinExistence type="predicted"/>
<evidence type="ECO:0000313" key="7">
    <source>
        <dbReference type="Proteomes" id="UP000011760"/>
    </source>
</evidence>
<evidence type="ECO:0000259" key="5">
    <source>
        <dbReference type="Pfam" id="PF01266"/>
    </source>
</evidence>
<dbReference type="NCBIfam" id="NF008425">
    <property type="entry name" value="PRK11259.1"/>
    <property type="match status" value="1"/>
</dbReference>
<keyword evidence="7" id="KW-1185">Reference proteome</keyword>
<gene>
    <name evidence="6" type="ORF">H924_07475</name>
</gene>
<evidence type="ECO:0000313" key="6">
    <source>
        <dbReference type="EMBL" id="AGG66937.1"/>
    </source>
</evidence>
<dbReference type="KEGG" id="ccn:H924_07475"/>
<keyword evidence="2" id="KW-0285">Flavoprotein</keyword>
<accession>M1UUI2</accession>
<dbReference type="eggNOG" id="COG0665">
    <property type="taxonomic scope" value="Bacteria"/>
</dbReference>
<protein>
    <recommendedName>
        <fullName evidence="5">FAD dependent oxidoreductase domain-containing protein</fullName>
    </recommendedName>
</protein>
<organism evidence="6 7">
    <name type="scientific">Corynebacterium callunae DSM 20147</name>
    <dbReference type="NCBI Taxonomy" id="1121353"/>
    <lineage>
        <taxon>Bacteria</taxon>
        <taxon>Bacillati</taxon>
        <taxon>Actinomycetota</taxon>
        <taxon>Actinomycetes</taxon>
        <taxon>Mycobacteriales</taxon>
        <taxon>Corynebacteriaceae</taxon>
        <taxon>Corynebacterium</taxon>
    </lineage>
</organism>
<dbReference type="GO" id="GO:0008115">
    <property type="term" value="F:sarcosine oxidase activity"/>
    <property type="evidence" value="ECO:0007669"/>
    <property type="project" value="TreeGrafter"/>
</dbReference>
<feature type="domain" description="FAD dependent oxidoreductase" evidence="5">
    <location>
        <begin position="2"/>
        <end position="353"/>
    </location>
</feature>
<keyword evidence="3" id="KW-0274">FAD</keyword>
<dbReference type="InterPro" id="IPR045170">
    <property type="entry name" value="MTOX"/>
</dbReference>
<dbReference type="Gene3D" id="3.30.9.10">
    <property type="entry name" value="D-Amino Acid Oxidase, subunit A, domain 2"/>
    <property type="match status" value="1"/>
</dbReference>